<feature type="compositionally biased region" description="Low complexity" evidence="1">
    <location>
        <begin position="116"/>
        <end position="140"/>
    </location>
</feature>
<reference evidence="2" key="1">
    <citation type="submission" date="2022-07" db="EMBL/GenBank/DDBJ databases">
        <title>Phylogenomic reconstructions and comparative analyses of Kickxellomycotina fungi.</title>
        <authorList>
            <person name="Reynolds N.K."/>
            <person name="Stajich J.E."/>
            <person name="Barry K."/>
            <person name="Grigoriev I.V."/>
            <person name="Crous P."/>
            <person name="Smith M.E."/>
        </authorList>
    </citation>
    <scope>NUCLEOTIDE SEQUENCE</scope>
    <source>
        <strain evidence="2">NBRC 105413</strain>
    </source>
</reference>
<feature type="region of interest" description="Disordered" evidence="1">
    <location>
        <begin position="94"/>
        <end position="179"/>
    </location>
</feature>
<feature type="region of interest" description="Disordered" evidence="1">
    <location>
        <begin position="37"/>
        <end position="63"/>
    </location>
</feature>
<dbReference type="AlphaFoldDB" id="A0A9W8CL04"/>
<dbReference type="EMBL" id="JANBOH010000080">
    <property type="protein sequence ID" value="KAJ1645972.1"/>
    <property type="molecule type" value="Genomic_DNA"/>
</dbReference>
<evidence type="ECO:0000313" key="2">
    <source>
        <dbReference type="EMBL" id="KAJ1645972.1"/>
    </source>
</evidence>
<evidence type="ECO:0000256" key="1">
    <source>
        <dbReference type="SAM" id="MobiDB-lite"/>
    </source>
</evidence>
<name>A0A9W8CL04_9FUNG</name>
<keyword evidence="3" id="KW-1185">Reference proteome</keyword>
<protein>
    <submittedName>
        <fullName evidence="2">Uncharacterized protein</fullName>
    </submittedName>
</protein>
<dbReference type="Proteomes" id="UP001145021">
    <property type="component" value="Unassembled WGS sequence"/>
</dbReference>
<organism evidence="2 3">
    <name type="scientific">Coemansia asiatica</name>
    <dbReference type="NCBI Taxonomy" id="1052880"/>
    <lineage>
        <taxon>Eukaryota</taxon>
        <taxon>Fungi</taxon>
        <taxon>Fungi incertae sedis</taxon>
        <taxon>Zoopagomycota</taxon>
        <taxon>Kickxellomycotina</taxon>
        <taxon>Kickxellomycetes</taxon>
        <taxon>Kickxellales</taxon>
        <taxon>Kickxellaceae</taxon>
        <taxon>Coemansia</taxon>
    </lineage>
</organism>
<comment type="caution">
    <text evidence="2">The sequence shown here is derived from an EMBL/GenBank/DDBJ whole genome shotgun (WGS) entry which is preliminary data.</text>
</comment>
<sequence>MAYSRPLGQTFNQLNLNMYRLPDGQRGALRSTSLALAREASREDSHSHRRFSGEGGSHLNPFKGIKRLYSGLRRHKSRSSDDETRLRKFYSTPLGAADAVPSRSSMSEPSVHQSKTAQTSAARRTSNSTSTSQSTDASDACIRSDTDIYPSPPRSPGRSSKRVRFSHSDPEVNSTYSPEEYDRRVVDPWEFLTKDKRTQMRQEMHEYTTKEMSLNDVYNTNDSQYCTLCWRTHCHCRALAKDIWRRDRSTSMVRAGA</sequence>
<proteinExistence type="predicted"/>
<evidence type="ECO:0000313" key="3">
    <source>
        <dbReference type="Proteomes" id="UP001145021"/>
    </source>
</evidence>
<gene>
    <name evidence="2" type="ORF">LPJ64_002485</name>
</gene>
<accession>A0A9W8CL04</accession>
<feature type="compositionally biased region" description="Polar residues" evidence="1">
    <location>
        <begin position="102"/>
        <end position="115"/>
    </location>
</feature>